<comment type="subcellular location">
    <subcellularLocation>
        <location evidence="2">Nucleus</location>
    </subcellularLocation>
</comment>
<evidence type="ECO:0000313" key="5">
    <source>
        <dbReference type="Proteomes" id="UP000636800"/>
    </source>
</evidence>
<name>A0A835Q3B1_VANPL</name>
<accession>A0A835Q3B1</accession>
<dbReference type="Gene3D" id="2.30.280.10">
    <property type="entry name" value="SRA-YDG"/>
    <property type="match status" value="1"/>
</dbReference>
<evidence type="ECO:0000256" key="1">
    <source>
        <dbReference type="ARBA" id="ARBA00023242"/>
    </source>
</evidence>
<dbReference type="InterPro" id="IPR036987">
    <property type="entry name" value="SRA-YDG_sf"/>
</dbReference>
<dbReference type="InterPro" id="IPR015947">
    <property type="entry name" value="PUA-like_sf"/>
</dbReference>
<dbReference type="PROSITE" id="PS51015">
    <property type="entry name" value="YDG"/>
    <property type="match status" value="1"/>
</dbReference>
<feature type="domain" description="YDG" evidence="3">
    <location>
        <begin position="1"/>
        <end position="38"/>
    </location>
</feature>
<comment type="caution">
    <text evidence="4">The sequence shown here is derived from an EMBL/GenBank/DDBJ whole genome shotgun (WGS) entry which is preliminary data.</text>
</comment>
<dbReference type="Proteomes" id="UP000636800">
    <property type="component" value="Chromosome 10"/>
</dbReference>
<evidence type="ECO:0000259" key="3">
    <source>
        <dbReference type="PROSITE" id="PS51015"/>
    </source>
</evidence>
<reference evidence="4 5" key="1">
    <citation type="journal article" date="2020" name="Nat. Food">
        <title>A phased Vanilla planifolia genome enables genetic improvement of flavour and production.</title>
        <authorList>
            <person name="Hasing T."/>
            <person name="Tang H."/>
            <person name="Brym M."/>
            <person name="Khazi F."/>
            <person name="Huang T."/>
            <person name="Chambers A.H."/>
        </authorList>
    </citation>
    <scope>NUCLEOTIDE SEQUENCE [LARGE SCALE GENOMIC DNA]</scope>
    <source>
        <tissue evidence="4">Leaf</tissue>
    </source>
</reference>
<protein>
    <recommendedName>
        <fullName evidence="3">YDG domain-containing protein</fullName>
    </recommendedName>
</protein>
<dbReference type="Pfam" id="PF02182">
    <property type="entry name" value="SAD_SRA"/>
    <property type="match status" value="1"/>
</dbReference>
<organism evidence="4 5">
    <name type="scientific">Vanilla planifolia</name>
    <name type="common">Vanilla</name>
    <dbReference type="NCBI Taxonomy" id="51239"/>
    <lineage>
        <taxon>Eukaryota</taxon>
        <taxon>Viridiplantae</taxon>
        <taxon>Streptophyta</taxon>
        <taxon>Embryophyta</taxon>
        <taxon>Tracheophyta</taxon>
        <taxon>Spermatophyta</taxon>
        <taxon>Magnoliopsida</taxon>
        <taxon>Liliopsida</taxon>
        <taxon>Asparagales</taxon>
        <taxon>Orchidaceae</taxon>
        <taxon>Vanilloideae</taxon>
        <taxon>Vanilleae</taxon>
        <taxon>Vanilla</taxon>
    </lineage>
</organism>
<dbReference type="GO" id="GO:0005634">
    <property type="term" value="C:nucleus"/>
    <property type="evidence" value="ECO:0007669"/>
    <property type="project" value="UniProtKB-SubCell"/>
</dbReference>
<dbReference type="EMBL" id="JADCNL010000010">
    <property type="protein sequence ID" value="KAG0463366.1"/>
    <property type="molecule type" value="Genomic_DNA"/>
</dbReference>
<keyword evidence="5" id="KW-1185">Reference proteome</keyword>
<gene>
    <name evidence="4" type="ORF">HPP92_019435</name>
</gene>
<dbReference type="InterPro" id="IPR003105">
    <property type="entry name" value="SRA_YDG"/>
</dbReference>
<evidence type="ECO:0000256" key="2">
    <source>
        <dbReference type="PROSITE-ProRule" id="PRU00358"/>
    </source>
</evidence>
<dbReference type="AlphaFoldDB" id="A0A835Q3B1"/>
<sequence length="106" mass="12338">MNVIGGKIYIYDGLYKICESWVDKAKSGFNIFKYKMFKEPGQLEGIAVWKCTEKWKENPSSRGHQKLDELVIVGRQMCNILTAEMLQGNHSRWLHDFWKGTQALLL</sequence>
<keyword evidence="1 2" id="KW-0539">Nucleus</keyword>
<proteinExistence type="predicted"/>
<evidence type="ECO:0000313" key="4">
    <source>
        <dbReference type="EMBL" id="KAG0463366.1"/>
    </source>
</evidence>
<dbReference type="SUPFAM" id="SSF88697">
    <property type="entry name" value="PUA domain-like"/>
    <property type="match status" value="1"/>
</dbReference>